<keyword evidence="6" id="KW-0276">Fatty acid metabolism</keyword>
<dbReference type="InterPro" id="IPR015047">
    <property type="entry name" value="SYNJ1/2_RRM"/>
</dbReference>
<dbReference type="GO" id="GO:0016020">
    <property type="term" value="C:membrane"/>
    <property type="evidence" value="ECO:0007669"/>
    <property type="project" value="UniProtKB-SubCell"/>
</dbReference>
<dbReference type="GO" id="GO:0046856">
    <property type="term" value="P:phosphatidylinositol dephosphorylation"/>
    <property type="evidence" value="ECO:0007669"/>
    <property type="project" value="InterPro"/>
</dbReference>
<keyword evidence="8" id="KW-0443">Lipid metabolism</keyword>
<dbReference type="InterPro" id="IPR000300">
    <property type="entry name" value="IPPc"/>
</dbReference>
<dbReference type="Proteomes" id="UP001177023">
    <property type="component" value="Unassembled WGS sequence"/>
</dbReference>
<evidence type="ECO:0000313" key="15">
    <source>
        <dbReference type="EMBL" id="CAJ0579607.1"/>
    </source>
</evidence>
<evidence type="ECO:0000256" key="12">
    <source>
        <dbReference type="SAM" id="Phobius"/>
    </source>
</evidence>
<evidence type="ECO:0000256" key="3">
    <source>
        <dbReference type="ARBA" id="ARBA00022516"/>
    </source>
</evidence>
<keyword evidence="16" id="KW-1185">Reference proteome</keyword>
<evidence type="ECO:0000256" key="7">
    <source>
        <dbReference type="ARBA" id="ARBA00022989"/>
    </source>
</evidence>
<feature type="transmembrane region" description="Helical" evidence="12">
    <location>
        <begin position="775"/>
        <end position="794"/>
    </location>
</feature>
<evidence type="ECO:0000259" key="14">
    <source>
        <dbReference type="SMART" id="SM01165"/>
    </source>
</evidence>
<evidence type="ECO:0000256" key="4">
    <source>
        <dbReference type="ARBA" id="ARBA00022679"/>
    </source>
</evidence>
<feature type="transmembrane region" description="Helical" evidence="12">
    <location>
        <begin position="976"/>
        <end position="996"/>
    </location>
</feature>
<evidence type="ECO:0000256" key="9">
    <source>
        <dbReference type="ARBA" id="ARBA00023136"/>
    </source>
</evidence>
<keyword evidence="5 12" id="KW-0812">Transmembrane</keyword>
<dbReference type="GO" id="GO:0009922">
    <property type="term" value="F:fatty acid elongase activity"/>
    <property type="evidence" value="ECO:0007669"/>
    <property type="project" value="InterPro"/>
</dbReference>
<dbReference type="InterPro" id="IPR030457">
    <property type="entry name" value="ELO_CS"/>
</dbReference>
<dbReference type="PANTHER" id="PTHR11200:SF257">
    <property type="entry name" value="PHOSPHOINOSITIDE 5-PHOSPHATASE"/>
    <property type="match status" value="1"/>
</dbReference>
<evidence type="ECO:0000256" key="10">
    <source>
        <dbReference type="ARBA" id="ARBA00023160"/>
    </source>
</evidence>
<evidence type="ECO:0000256" key="5">
    <source>
        <dbReference type="ARBA" id="ARBA00022692"/>
    </source>
</evidence>
<evidence type="ECO:0008006" key="17">
    <source>
        <dbReference type="Google" id="ProtNLM"/>
    </source>
</evidence>
<sequence>MVRQTSSRQSRRFLVSKRANVFKLKDASRSITRTLQNNFMDHSKQESFDLFLCGTSFENRLFDRAANLLPHTLMQEYPDAVEQLVDRSSEITNPEPIKVFCGTWNVNGGKNMYNVAFRNQERIGDWLFPHESDLVNICSDLESVPDIVAVGLEELVDLNAQNMVKASTTNQRVWLEGIRKALHEKAPYVLLGCEQLMGVCLYVFIRPRLAAALKDFSVGSVKTGMGGATANKGSVAFRMVVHSTSLCFVCSHFAAGQNEIRDRNEDWSTAMRKLRFPQGRDIGSSDVIFWFGDFNYRISMGREDVKRAVASGQFDHLVPNDQLTQQRAASNTFVGFEEGPLHFPPTYKYDTFSDDYDTSEKCRVPAWTDRVLWRDNRGTRASTKLLRYNRSELRTSDHRPVYASFEVTTLRVDWTKCEALVEDIVSSMGPPDGTVICSLEGLGSFPGEAVKEVLQRTRELGLQLLTSKVDGADLWLVFSSGECAIAALSMDGPPDWPDKVRPRLAQFDVTVEQLVEENEADYREASNEFIFDEEEDGTSDTISVSRLSMLSTGPPERPRPPSRGPPERPQRPASVVNPNIHVSSSAVQLATLDWPDDDSASSYSALSSSCPQRKLPHQVMPSRVAPPPPKHGPSRQSTSPESSMNGEPFSRSLNGFSTLKQPSDHYVLPPRLGAHDPFSSAWDDVGLTAGPAHSLGVHLKIVPLYGAYETRSRVKAGRYESPLAASDRETFGMDHPWVQRLLNVHFDFPRWLSIATAPKFDDQQAKSWIGDHFDITIQASIVYFFLIFGIKFFMRNREPFKLQAPLAVWNFFLAAFSIFGTYRLSHEFFSTHVDHGVVNAYTRIYQFTEGLNGYWVFLFICSKLIELVDTVFIVLRKKPLMFLHWYHHILTLIYAFYSYPISPGFNRYGIYLNFLVHSFMYSYYFIAALNIRLPSPVSKFITTIQIWQFIISIGALAHNGYLVYFTNRKVDFDHNVFLFASFMDMTYLALFINFFLKRYIFKKPKADDKGAGKKKKQ</sequence>
<proteinExistence type="predicted"/>
<dbReference type="InterPro" id="IPR046985">
    <property type="entry name" value="IP5"/>
</dbReference>
<dbReference type="PROSITE" id="PS01188">
    <property type="entry name" value="ELO"/>
    <property type="match status" value="1"/>
</dbReference>
<gene>
    <name evidence="15" type="ORF">MSPICULIGERA_LOCUS17819</name>
</gene>
<feature type="domain" description="Synaptojanin-1/2 RNA recognition motif" evidence="14">
    <location>
        <begin position="406"/>
        <end position="522"/>
    </location>
</feature>
<reference evidence="15" key="1">
    <citation type="submission" date="2023-06" db="EMBL/GenBank/DDBJ databases">
        <authorList>
            <person name="Delattre M."/>
        </authorList>
    </citation>
    <scope>NUCLEOTIDE SEQUENCE</scope>
    <source>
        <strain evidence="15">AF72</strain>
    </source>
</reference>
<keyword evidence="7 12" id="KW-1133">Transmembrane helix</keyword>
<dbReference type="SUPFAM" id="SSF56219">
    <property type="entry name" value="DNase I-like"/>
    <property type="match status" value="1"/>
</dbReference>
<dbReference type="GO" id="GO:0004439">
    <property type="term" value="F:phosphatidylinositol-4,5-bisphosphate 5-phosphatase activity"/>
    <property type="evidence" value="ECO:0007669"/>
    <property type="project" value="TreeGrafter"/>
</dbReference>
<comment type="subcellular location">
    <subcellularLocation>
        <location evidence="1">Membrane</location>
        <topology evidence="1">Multi-pass membrane protein</topology>
    </subcellularLocation>
</comment>
<dbReference type="InterPro" id="IPR012677">
    <property type="entry name" value="Nucleotide-bd_a/b_plait_sf"/>
</dbReference>
<accession>A0AA36D206</accession>
<protein>
    <recommendedName>
        <fullName evidence="17">Very-long-chain 3-oxoacyl-CoA synthase</fullName>
    </recommendedName>
</protein>
<dbReference type="GO" id="GO:0048488">
    <property type="term" value="P:synaptic vesicle endocytosis"/>
    <property type="evidence" value="ECO:0007669"/>
    <property type="project" value="TreeGrafter"/>
</dbReference>
<feature type="transmembrane region" description="Helical" evidence="12">
    <location>
        <begin position="882"/>
        <end position="902"/>
    </location>
</feature>
<keyword evidence="3" id="KW-0444">Lipid biosynthesis</keyword>
<dbReference type="SMART" id="SM01165">
    <property type="entry name" value="DUF1866"/>
    <property type="match status" value="1"/>
</dbReference>
<dbReference type="AlphaFoldDB" id="A0AA36D206"/>
<evidence type="ECO:0000256" key="1">
    <source>
        <dbReference type="ARBA" id="ARBA00004141"/>
    </source>
</evidence>
<dbReference type="Gene3D" id="3.60.10.10">
    <property type="entry name" value="Endonuclease/exonuclease/phosphatase"/>
    <property type="match status" value="1"/>
</dbReference>
<dbReference type="Pfam" id="PF01151">
    <property type="entry name" value="ELO"/>
    <property type="match status" value="1"/>
</dbReference>
<evidence type="ECO:0000256" key="11">
    <source>
        <dbReference type="SAM" id="MobiDB-lite"/>
    </source>
</evidence>
<dbReference type="GO" id="GO:0006633">
    <property type="term" value="P:fatty acid biosynthetic process"/>
    <property type="evidence" value="ECO:0007669"/>
    <property type="project" value="UniProtKB-KW"/>
</dbReference>
<dbReference type="Pfam" id="PF22669">
    <property type="entry name" value="Exo_endo_phos2"/>
    <property type="match status" value="1"/>
</dbReference>
<keyword evidence="4" id="KW-0808">Transferase</keyword>
<evidence type="ECO:0000256" key="6">
    <source>
        <dbReference type="ARBA" id="ARBA00022832"/>
    </source>
</evidence>
<feature type="region of interest" description="Disordered" evidence="11">
    <location>
        <begin position="596"/>
        <end position="656"/>
    </location>
</feature>
<feature type="transmembrane region" description="Helical" evidence="12">
    <location>
        <begin position="854"/>
        <end position="875"/>
    </location>
</feature>
<dbReference type="InterPro" id="IPR002076">
    <property type="entry name" value="ELO_fam"/>
</dbReference>
<dbReference type="EMBL" id="CATQJA010002657">
    <property type="protein sequence ID" value="CAJ0579607.1"/>
    <property type="molecule type" value="Genomic_DNA"/>
</dbReference>
<feature type="compositionally biased region" description="Polar residues" evidence="11">
    <location>
        <begin position="634"/>
        <end position="656"/>
    </location>
</feature>
<feature type="compositionally biased region" description="Low complexity" evidence="11">
    <location>
        <begin position="600"/>
        <end position="609"/>
    </location>
</feature>
<keyword evidence="9 12" id="KW-0472">Membrane</keyword>
<dbReference type="Gene3D" id="3.30.70.330">
    <property type="match status" value="1"/>
</dbReference>
<dbReference type="SMART" id="SM00128">
    <property type="entry name" value="IPPc"/>
    <property type="match status" value="1"/>
</dbReference>
<evidence type="ECO:0000313" key="16">
    <source>
        <dbReference type="Proteomes" id="UP001177023"/>
    </source>
</evidence>
<evidence type="ECO:0000259" key="13">
    <source>
        <dbReference type="SMART" id="SM00128"/>
    </source>
</evidence>
<dbReference type="GO" id="GO:0098793">
    <property type="term" value="C:presynapse"/>
    <property type="evidence" value="ECO:0007669"/>
    <property type="project" value="GOC"/>
</dbReference>
<evidence type="ECO:0000256" key="8">
    <source>
        <dbReference type="ARBA" id="ARBA00023098"/>
    </source>
</evidence>
<feature type="non-terminal residue" evidence="15">
    <location>
        <position position="1017"/>
    </location>
</feature>
<feature type="transmembrane region" description="Helical" evidence="12">
    <location>
        <begin position="806"/>
        <end position="824"/>
    </location>
</feature>
<dbReference type="Pfam" id="PF08952">
    <property type="entry name" value="DUF1866"/>
    <property type="match status" value="1"/>
</dbReference>
<evidence type="ECO:0000256" key="2">
    <source>
        <dbReference type="ARBA" id="ARBA00005194"/>
    </source>
</evidence>
<dbReference type="PANTHER" id="PTHR11200">
    <property type="entry name" value="INOSITOL 5-PHOSPHATASE"/>
    <property type="match status" value="1"/>
</dbReference>
<feature type="domain" description="Inositol polyphosphate-related phosphatase" evidence="13">
    <location>
        <begin position="95"/>
        <end position="413"/>
    </location>
</feature>
<comment type="pathway">
    <text evidence="2">Lipid metabolism; fatty acid biosynthesis.</text>
</comment>
<feature type="compositionally biased region" description="Polar residues" evidence="11">
    <location>
        <begin position="539"/>
        <end position="551"/>
    </location>
</feature>
<feature type="transmembrane region" description="Helical" evidence="12">
    <location>
        <begin position="908"/>
        <end position="926"/>
    </location>
</feature>
<feature type="region of interest" description="Disordered" evidence="11">
    <location>
        <begin position="527"/>
        <end position="580"/>
    </location>
</feature>
<name>A0AA36D206_9BILA</name>
<feature type="transmembrane region" description="Helical" evidence="12">
    <location>
        <begin position="946"/>
        <end position="964"/>
    </location>
</feature>
<comment type="caution">
    <text evidence="15">The sequence shown here is derived from an EMBL/GenBank/DDBJ whole genome shotgun (WGS) entry which is preliminary data.</text>
</comment>
<organism evidence="15 16">
    <name type="scientific">Mesorhabditis spiculigera</name>
    <dbReference type="NCBI Taxonomy" id="96644"/>
    <lineage>
        <taxon>Eukaryota</taxon>
        <taxon>Metazoa</taxon>
        <taxon>Ecdysozoa</taxon>
        <taxon>Nematoda</taxon>
        <taxon>Chromadorea</taxon>
        <taxon>Rhabditida</taxon>
        <taxon>Rhabditina</taxon>
        <taxon>Rhabditomorpha</taxon>
        <taxon>Rhabditoidea</taxon>
        <taxon>Rhabditidae</taxon>
        <taxon>Mesorhabditinae</taxon>
        <taxon>Mesorhabditis</taxon>
    </lineage>
</organism>
<keyword evidence="10" id="KW-0275">Fatty acid biosynthesis</keyword>
<dbReference type="InterPro" id="IPR036691">
    <property type="entry name" value="Endo/exonu/phosph_ase_sf"/>
</dbReference>